<feature type="compositionally biased region" description="Polar residues" evidence="1">
    <location>
        <begin position="1"/>
        <end position="15"/>
    </location>
</feature>
<feature type="region of interest" description="Disordered" evidence="1">
    <location>
        <begin position="1"/>
        <end position="26"/>
    </location>
</feature>
<accession>A0A381NW96</accession>
<protein>
    <submittedName>
        <fullName evidence="2">Uncharacterized protein</fullName>
    </submittedName>
</protein>
<sequence length="203" mass="22830">MAMMQGSNKPKNQNKPAGGPPLEAMTAEKLAPPTGMEGREEDLAKAMQILVKTMKIQIPYPHDTNDALLKAHLNAIQFAKDNNLLDAYVEHDLNTMKPLLERTKAMIESTGDKELALVMNFERTGCFFQMFLDPQAEPGKRTFTFPFRKVLNAAKGLGQFDLTEEEILDKWWRPRYLGYGKAIGVELKISDMDENGKITVELA</sequence>
<dbReference type="AlphaFoldDB" id="A0A381NW96"/>
<proteinExistence type="predicted"/>
<reference evidence="2" key="1">
    <citation type="submission" date="2018-05" db="EMBL/GenBank/DDBJ databases">
        <authorList>
            <person name="Lanie J.A."/>
            <person name="Ng W.-L."/>
            <person name="Kazmierczak K.M."/>
            <person name="Andrzejewski T.M."/>
            <person name="Davidsen T.M."/>
            <person name="Wayne K.J."/>
            <person name="Tettelin H."/>
            <person name="Glass J.I."/>
            <person name="Rusch D."/>
            <person name="Podicherti R."/>
            <person name="Tsui H.-C.T."/>
            <person name="Winkler M.E."/>
        </authorList>
    </citation>
    <scope>NUCLEOTIDE SEQUENCE</scope>
</reference>
<organism evidence="2">
    <name type="scientific">marine metagenome</name>
    <dbReference type="NCBI Taxonomy" id="408172"/>
    <lineage>
        <taxon>unclassified sequences</taxon>
        <taxon>metagenomes</taxon>
        <taxon>ecological metagenomes</taxon>
    </lineage>
</organism>
<name>A0A381NW96_9ZZZZ</name>
<evidence type="ECO:0000313" key="2">
    <source>
        <dbReference type="EMBL" id="SUZ58717.1"/>
    </source>
</evidence>
<gene>
    <name evidence="2" type="ORF">METZ01_LOCUS11571</name>
</gene>
<dbReference type="EMBL" id="UINC01000637">
    <property type="protein sequence ID" value="SUZ58717.1"/>
    <property type="molecule type" value="Genomic_DNA"/>
</dbReference>
<evidence type="ECO:0000256" key="1">
    <source>
        <dbReference type="SAM" id="MobiDB-lite"/>
    </source>
</evidence>